<organism evidence="6 7">
    <name type="scientific">Haematococcus lacustris</name>
    <name type="common">Green alga</name>
    <name type="synonym">Haematococcus pluvialis</name>
    <dbReference type="NCBI Taxonomy" id="44745"/>
    <lineage>
        <taxon>Eukaryota</taxon>
        <taxon>Viridiplantae</taxon>
        <taxon>Chlorophyta</taxon>
        <taxon>core chlorophytes</taxon>
        <taxon>Chlorophyceae</taxon>
        <taxon>CS clade</taxon>
        <taxon>Chlamydomonadales</taxon>
        <taxon>Haematococcaceae</taxon>
        <taxon>Haematococcus</taxon>
    </lineage>
</organism>
<dbReference type="AlphaFoldDB" id="A0A699ZSV5"/>
<evidence type="ECO:0000313" key="7">
    <source>
        <dbReference type="Proteomes" id="UP000485058"/>
    </source>
</evidence>
<protein>
    <submittedName>
        <fullName evidence="6">Enhancer of mRNA-decapping 4-like</fullName>
    </submittedName>
</protein>
<dbReference type="InterPro" id="IPR049404">
    <property type="entry name" value="EDC4_C"/>
</dbReference>
<reference evidence="6 7" key="1">
    <citation type="submission" date="2020-02" db="EMBL/GenBank/DDBJ databases">
        <title>Draft genome sequence of Haematococcus lacustris strain NIES-144.</title>
        <authorList>
            <person name="Morimoto D."/>
            <person name="Nakagawa S."/>
            <person name="Yoshida T."/>
            <person name="Sawayama S."/>
        </authorList>
    </citation>
    <scope>NUCLEOTIDE SEQUENCE [LARGE SCALE GENOMIC DNA]</scope>
    <source>
        <strain evidence="6 7">NIES-144</strain>
    </source>
</reference>
<feature type="domain" description="Enhancer of mRNA-decapping protein 4 C-terminal" evidence="5">
    <location>
        <begin position="4"/>
        <end position="74"/>
    </location>
</feature>
<dbReference type="GO" id="GO:0031087">
    <property type="term" value="P:deadenylation-independent decapping of nuclear-transcribed mRNA"/>
    <property type="evidence" value="ECO:0007669"/>
    <property type="project" value="InterPro"/>
</dbReference>
<sequence>MPDQLRCGQYNDAFTTALNADTATLLWLLGHTSCEAVLGHQPCPLTREVLLSLVSHLTYDLATDTPLKLQWLHQLGCCLHASLAAPPGCG</sequence>
<dbReference type="InterPro" id="IPR045152">
    <property type="entry name" value="EDC4-like"/>
</dbReference>
<evidence type="ECO:0000256" key="4">
    <source>
        <dbReference type="ARBA" id="ARBA00022737"/>
    </source>
</evidence>
<dbReference type="EMBL" id="BLLF01002690">
    <property type="protein sequence ID" value="GFH25005.1"/>
    <property type="molecule type" value="Genomic_DNA"/>
</dbReference>
<name>A0A699ZSV5_HAELA</name>
<dbReference type="PANTHER" id="PTHR15598">
    <property type="entry name" value="ENHANCER OF MRNA-DECAPPING PROTEIN 4"/>
    <property type="match status" value="1"/>
</dbReference>
<dbReference type="Proteomes" id="UP000485058">
    <property type="component" value="Unassembled WGS sequence"/>
</dbReference>
<gene>
    <name evidence="6" type="ORF">HaLaN_22894</name>
</gene>
<keyword evidence="2" id="KW-0963">Cytoplasm</keyword>
<dbReference type="InterPro" id="IPR044938">
    <property type="entry name" value="EDC4_C_sf"/>
</dbReference>
<comment type="subcellular location">
    <subcellularLocation>
        <location evidence="1">Cytoplasm</location>
    </subcellularLocation>
</comment>
<comment type="caution">
    <text evidence="6">The sequence shown here is derived from an EMBL/GenBank/DDBJ whole genome shotgun (WGS) entry which is preliminary data.</text>
</comment>
<keyword evidence="3" id="KW-0853">WD repeat</keyword>
<dbReference type="PANTHER" id="PTHR15598:SF5">
    <property type="entry name" value="ENHANCER OF MRNA-DECAPPING PROTEIN 4"/>
    <property type="match status" value="1"/>
</dbReference>
<evidence type="ECO:0000256" key="2">
    <source>
        <dbReference type="ARBA" id="ARBA00022490"/>
    </source>
</evidence>
<dbReference type="Pfam" id="PF21289">
    <property type="entry name" value="EDC4_C"/>
    <property type="match status" value="1"/>
</dbReference>
<keyword evidence="4" id="KW-0677">Repeat</keyword>
<dbReference type="Gene3D" id="1.10.220.100">
    <property type="entry name" value="conserved c-terminal region of ge- 1"/>
    <property type="match status" value="1"/>
</dbReference>
<dbReference type="GO" id="GO:0000932">
    <property type="term" value="C:P-body"/>
    <property type="evidence" value="ECO:0007669"/>
    <property type="project" value="TreeGrafter"/>
</dbReference>
<evidence type="ECO:0000313" key="6">
    <source>
        <dbReference type="EMBL" id="GFH25005.1"/>
    </source>
</evidence>
<keyword evidence="7" id="KW-1185">Reference proteome</keyword>
<evidence type="ECO:0000256" key="1">
    <source>
        <dbReference type="ARBA" id="ARBA00004496"/>
    </source>
</evidence>
<proteinExistence type="predicted"/>
<accession>A0A699ZSV5</accession>
<evidence type="ECO:0000259" key="5">
    <source>
        <dbReference type="Pfam" id="PF21289"/>
    </source>
</evidence>
<evidence type="ECO:0000256" key="3">
    <source>
        <dbReference type="ARBA" id="ARBA00022574"/>
    </source>
</evidence>